<feature type="region of interest" description="Disordered" evidence="1">
    <location>
        <begin position="231"/>
        <end position="264"/>
    </location>
</feature>
<evidence type="ECO:0000256" key="2">
    <source>
        <dbReference type="SAM" id="Phobius"/>
    </source>
</evidence>
<reference evidence="3 4" key="1">
    <citation type="journal article" date="2024" name="Commun. Biol.">
        <title>Comparative genomic analysis of thermophilic fungi reveals convergent evolutionary adaptations and gene losses.</title>
        <authorList>
            <person name="Steindorff A.S."/>
            <person name="Aguilar-Pontes M.V."/>
            <person name="Robinson A.J."/>
            <person name="Andreopoulos B."/>
            <person name="LaButti K."/>
            <person name="Kuo A."/>
            <person name="Mondo S."/>
            <person name="Riley R."/>
            <person name="Otillar R."/>
            <person name="Haridas S."/>
            <person name="Lipzen A."/>
            <person name="Grimwood J."/>
            <person name="Schmutz J."/>
            <person name="Clum A."/>
            <person name="Reid I.D."/>
            <person name="Moisan M.C."/>
            <person name="Butler G."/>
            <person name="Nguyen T.T.M."/>
            <person name="Dewar K."/>
            <person name="Conant G."/>
            <person name="Drula E."/>
            <person name="Henrissat B."/>
            <person name="Hansel C."/>
            <person name="Singer S."/>
            <person name="Hutchinson M.I."/>
            <person name="de Vries R.P."/>
            <person name="Natvig D.O."/>
            <person name="Powell A.J."/>
            <person name="Tsang A."/>
            <person name="Grigoriev I.V."/>
        </authorList>
    </citation>
    <scope>NUCLEOTIDE SEQUENCE [LARGE SCALE GENOMIC DNA]</scope>
    <source>
        <strain evidence="3 4">CBS 494.80</strain>
    </source>
</reference>
<feature type="transmembrane region" description="Helical" evidence="2">
    <location>
        <begin position="454"/>
        <end position="476"/>
    </location>
</feature>
<proteinExistence type="predicted"/>
<accession>A0ABR4CYI3</accession>
<keyword evidence="2" id="KW-0472">Membrane</keyword>
<feature type="region of interest" description="Disordered" evidence="1">
    <location>
        <begin position="1"/>
        <end position="38"/>
    </location>
</feature>
<dbReference type="EMBL" id="JAZHXI010000002">
    <property type="protein sequence ID" value="KAL2074119.1"/>
    <property type="molecule type" value="Genomic_DNA"/>
</dbReference>
<keyword evidence="2" id="KW-1133">Transmembrane helix</keyword>
<dbReference type="Proteomes" id="UP001595075">
    <property type="component" value="Unassembled WGS sequence"/>
</dbReference>
<evidence type="ECO:0000313" key="4">
    <source>
        <dbReference type="Proteomes" id="UP001595075"/>
    </source>
</evidence>
<comment type="caution">
    <text evidence="3">The sequence shown here is derived from an EMBL/GenBank/DDBJ whole genome shotgun (WGS) entry which is preliminary data.</text>
</comment>
<sequence length="482" mass="53577">MEPSLDSSGTQPISPVPVSPEIPPPPISSPELDPAAIPLPLSTASSAQIIADETTAVPEPEVNPRPGSCNVEAEKIYSLPEAEEALTYLESRYTLGINFRIGITYILQKGRHCPRTGTVSRRSILDIRLPPFAYLRERETVTEWKSPRSRERKISVTYCFDTRLYFDLVVPSAQEILPYVYASYKVDQDQLTQPYLKQVQNWENSFEVGLGRGSILQNLTSALEMVPNLSLSGQKSGREETDLSPGSRAPTGHGSHHPGEYCEPVGDEGIIPAISQELRDERRSMLPYLVVGILSQVGGVPYERLIRIEKSSGLSRLIWRAVLRLRGTEAIFSLKDVQGFKVYKCPHHNLDASLSTHKRVKLNTRSEQILQDFFHAYQSWYLPEEIEEKWFNWISALNDYNPDPGEGDMLSLEIVLGWSAPRITVAIVTPVVLSLGIGLWLNSKDWGDATTIQTAWSVASYIATAGAFLAALLAILSSIDSK</sequence>
<keyword evidence="2" id="KW-0812">Transmembrane</keyword>
<evidence type="ECO:0000256" key="1">
    <source>
        <dbReference type="SAM" id="MobiDB-lite"/>
    </source>
</evidence>
<feature type="transmembrane region" description="Helical" evidence="2">
    <location>
        <begin position="423"/>
        <end position="442"/>
    </location>
</feature>
<feature type="compositionally biased region" description="Pro residues" evidence="1">
    <location>
        <begin position="14"/>
        <end position="28"/>
    </location>
</feature>
<evidence type="ECO:0000313" key="3">
    <source>
        <dbReference type="EMBL" id="KAL2074119.1"/>
    </source>
</evidence>
<gene>
    <name evidence="3" type="ORF">VTL71DRAFT_7897</name>
</gene>
<protein>
    <submittedName>
        <fullName evidence="3">Uncharacterized protein</fullName>
    </submittedName>
</protein>
<keyword evidence="4" id="KW-1185">Reference proteome</keyword>
<organism evidence="3 4">
    <name type="scientific">Oculimacula yallundae</name>
    <dbReference type="NCBI Taxonomy" id="86028"/>
    <lineage>
        <taxon>Eukaryota</taxon>
        <taxon>Fungi</taxon>
        <taxon>Dikarya</taxon>
        <taxon>Ascomycota</taxon>
        <taxon>Pezizomycotina</taxon>
        <taxon>Leotiomycetes</taxon>
        <taxon>Helotiales</taxon>
        <taxon>Ploettnerulaceae</taxon>
        <taxon>Oculimacula</taxon>
    </lineage>
</organism>
<name>A0ABR4CYI3_9HELO</name>
<feature type="compositionally biased region" description="Polar residues" evidence="1">
    <location>
        <begin position="1"/>
        <end position="11"/>
    </location>
</feature>